<dbReference type="AlphaFoldDB" id="A0A392N4S5"/>
<comment type="caution">
    <text evidence="1">The sequence shown here is derived from an EMBL/GenBank/DDBJ whole genome shotgun (WGS) entry which is preliminary data.</text>
</comment>
<feature type="non-terminal residue" evidence="1">
    <location>
        <position position="1"/>
    </location>
</feature>
<evidence type="ECO:0000313" key="1">
    <source>
        <dbReference type="EMBL" id="MCH93978.1"/>
    </source>
</evidence>
<protein>
    <submittedName>
        <fullName evidence="1">Acyl-CoA-binding domain protein</fullName>
    </submittedName>
</protein>
<sequence>HGETLIFDIVKNEWSVTITSPPSSITTNKRASLGAMLRLLPCNLEVTNPNLRNSLSACERFQLGTCAIQGKGLSCCIWGIQKRAIQSGGSVGIGQE</sequence>
<gene>
    <name evidence="1" type="ORF">A2U01_0014932</name>
</gene>
<name>A0A392N4S5_9FABA</name>
<dbReference type="EMBL" id="LXQA010026199">
    <property type="protein sequence ID" value="MCH93978.1"/>
    <property type="molecule type" value="Genomic_DNA"/>
</dbReference>
<accession>A0A392N4S5</accession>
<organism evidence="1 2">
    <name type="scientific">Trifolium medium</name>
    <dbReference type="NCBI Taxonomy" id="97028"/>
    <lineage>
        <taxon>Eukaryota</taxon>
        <taxon>Viridiplantae</taxon>
        <taxon>Streptophyta</taxon>
        <taxon>Embryophyta</taxon>
        <taxon>Tracheophyta</taxon>
        <taxon>Spermatophyta</taxon>
        <taxon>Magnoliopsida</taxon>
        <taxon>eudicotyledons</taxon>
        <taxon>Gunneridae</taxon>
        <taxon>Pentapetalae</taxon>
        <taxon>rosids</taxon>
        <taxon>fabids</taxon>
        <taxon>Fabales</taxon>
        <taxon>Fabaceae</taxon>
        <taxon>Papilionoideae</taxon>
        <taxon>50 kb inversion clade</taxon>
        <taxon>NPAAA clade</taxon>
        <taxon>Hologalegina</taxon>
        <taxon>IRL clade</taxon>
        <taxon>Trifolieae</taxon>
        <taxon>Trifolium</taxon>
    </lineage>
</organism>
<proteinExistence type="predicted"/>
<evidence type="ECO:0000313" key="2">
    <source>
        <dbReference type="Proteomes" id="UP000265520"/>
    </source>
</evidence>
<dbReference type="Proteomes" id="UP000265520">
    <property type="component" value="Unassembled WGS sequence"/>
</dbReference>
<reference evidence="1 2" key="1">
    <citation type="journal article" date="2018" name="Front. Plant Sci.">
        <title>Red Clover (Trifolium pratense) and Zigzag Clover (T. medium) - A Picture of Genomic Similarities and Differences.</title>
        <authorList>
            <person name="Dluhosova J."/>
            <person name="Istvanek J."/>
            <person name="Nedelnik J."/>
            <person name="Repkova J."/>
        </authorList>
    </citation>
    <scope>NUCLEOTIDE SEQUENCE [LARGE SCALE GENOMIC DNA]</scope>
    <source>
        <strain evidence="2">cv. 10/8</strain>
        <tissue evidence="1">Leaf</tissue>
    </source>
</reference>
<keyword evidence="2" id="KW-1185">Reference proteome</keyword>